<dbReference type="Gene3D" id="2.60.120.380">
    <property type="match status" value="4"/>
</dbReference>
<sequence>MSQSSRSLLPWLYAVVLAACGSESVEQHSRPLDLVSSQHSRLYEDDHGDAPSEATPVLPNTLITGTLDFHADEDVFSFTAQAQRYYRFDCVVDSPATGWIFYYYNAQHERSGTAVVFDPPGYGLYFKARATEAAYVSIRAPMPEIVGPYSCQITELGMDDHADTATSASPWAPGNAATGIIEYAIDTDVFSLPLQRGAFYRVRCESAAPNECQVKVTSPVGTITPPGMPTQTASFNAIHSGTYLVEVTMPWTSTPVLQSAYTLHLDLLETDDHADTLEHATALTPSSTSFTGKLSGALDQDVFTFTATQGRVYRFACDVLQGGSSGPTLLLRNAAGAIVDGSIYNQNRGTTVSVETPATGAYFVELSHGSYDGPYSCALEDLGFDDHGDSAVVATPVSLSTVLTGHLETRTDVDAFAFAVQAGRIYRFERTSGTASSILLQLRNAQGQLVQTGGYGALTYEAPESAVYTFEVRLDSSTREPGTFVIQAVDRGPDDHGNTPASATLLAPGQPVSGWLHRSEDKDVFVFQAQEQTLYQLYCTGCEVTLESPTGWVRRLHLANPARIFIDPLSTGPIYVTVNQGFTYEVLLEIVGIDDHGDDVGHATPITYPLRLMGMLESRHDVDVFAVELPAGQPRRTNSPDSWRTIQVLDPTGQPVPVDFSGGFTPQVSGVHHLLMRLEGGPYLAVPYQLLLD</sequence>
<proteinExistence type="predicted"/>
<dbReference type="RefSeq" id="WP_143097380.1">
    <property type="nucleotide sequence ID" value="NZ_BJXR01000037.1"/>
</dbReference>
<reference evidence="1 2" key="1">
    <citation type="submission" date="2016-10" db="EMBL/GenBank/DDBJ databases">
        <authorList>
            <person name="Varghese N."/>
            <person name="Submissions S."/>
        </authorList>
    </citation>
    <scope>NUCLEOTIDE SEQUENCE [LARGE SCALE GENOMIC DNA]</scope>
    <source>
        <strain evidence="1 2">DSM 16525</strain>
    </source>
</reference>
<gene>
    <name evidence="1" type="ORF">SAMN05443572_110255</name>
</gene>
<evidence type="ECO:0000313" key="2">
    <source>
        <dbReference type="Proteomes" id="UP000183760"/>
    </source>
</evidence>
<organism evidence="1 2">
    <name type="scientific">Myxococcus fulvus</name>
    <dbReference type="NCBI Taxonomy" id="33"/>
    <lineage>
        <taxon>Bacteria</taxon>
        <taxon>Pseudomonadati</taxon>
        <taxon>Myxococcota</taxon>
        <taxon>Myxococcia</taxon>
        <taxon>Myxococcales</taxon>
        <taxon>Cystobacterineae</taxon>
        <taxon>Myxococcaceae</taxon>
        <taxon>Myxococcus</taxon>
    </lineage>
</organism>
<comment type="caution">
    <text evidence="1">The sequence shown here is derived from an EMBL/GenBank/DDBJ whole genome shotgun (WGS) entry which is preliminary data.</text>
</comment>
<evidence type="ECO:0008006" key="3">
    <source>
        <dbReference type="Google" id="ProtNLM"/>
    </source>
</evidence>
<accession>A0ABY1CS52</accession>
<dbReference type="Proteomes" id="UP000183760">
    <property type="component" value="Unassembled WGS sequence"/>
</dbReference>
<keyword evidence="2" id="KW-1185">Reference proteome</keyword>
<dbReference type="PROSITE" id="PS51257">
    <property type="entry name" value="PROKAR_LIPOPROTEIN"/>
    <property type="match status" value="1"/>
</dbReference>
<dbReference type="EMBL" id="FOIB01000010">
    <property type="protein sequence ID" value="SEU35359.1"/>
    <property type="molecule type" value="Genomic_DNA"/>
</dbReference>
<name>A0ABY1CS52_MYXFU</name>
<protein>
    <recommendedName>
        <fullName evidence="3">Peptidase C-terminal archaeal/bacterial domain-containing protein</fullName>
    </recommendedName>
</protein>
<evidence type="ECO:0000313" key="1">
    <source>
        <dbReference type="EMBL" id="SEU35359.1"/>
    </source>
</evidence>